<dbReference type="InterPro" id="IPR053860">
    <property type="entry name" value="DUF6932"/>
</dbReference>
<reference evidence="1 2" key="1">
    <citation type="submission" date="2017-10" db="EMBL/GenBank/DDBJ databases">
        <title>Comparative genomics between pathogenic Norcardia.</title>
        <authorList>
            <person name="Zeng L."/>
        </authorList>
    </citation>
    <scope>NUCLEOTIDE SEQUENCE [LARGE SCALE GENOMIC DNA]</scope>
    <source>
        <strain evidence="1 2">NC_YFY_NT001</strain>
    </source>
</reference>
<dbReference type="KEGG" id="ntp:CRH09_01560"/>
<evidence type="ECO:0000313" key="1">
    <source>
        <dbReference type="EMBL" id="ATL65110.1"/>
    </source>
</evidence>
<proteinExistence type="predicted"/>
<organism evidence="1 2">
    <name type="scientific">Nocardia terpenica</name>
    <dbReference type="NCBI Taxonomy" id="455432"/>
    <lineage>
        <taxon>Bacteria</taxon>
        <taxon>Bacillati</taxon>
        <taxon>Actinomycetota</taxon>
        <taxon>Actinomycetes</taxon>
        <taxon>Mycobacteriales</taxon>
        <taxon>Nocardiaceae</taxon>
        <taxon>Nocardia</taxon>
    </lineage>
</organism>
<sequence length="170" mass="18723">MGLPGWTDEGLLPAGCWQATMDEVHERLVLDTRHPHARATVFHGLAAYAGEIREYLSAGRIQLDGRFVSRDGTTRAADGPALIVTVFPSNLAELELLSAEEIIRMNRLFSKTDVIADDEGHCEPVFTELHPVGNHIAAYLVVDEDEDLWDSGRIATHPALAERGVVELAW</sequence>
<dbReference type="AlphaFoldDB" id="A0A291RCR2"/>
<evidence type="ECO:0000313" key="2">
    <source>
        <dbReference type="Proteomes" id="UP000221961"/>
    </source>
</evidence>
<protein>
    <submittedName>
        <fullName evidence="1">Uncharacterized protein</fullName>
    </submittedName>
</protein>
<dbReference type="RefSeq" id="WP_098692425.1">
    <property type="nucleotide sequence ID" value="NZ_CP023778.1"/>
</dbReference>
<name>A0A291RCR2_9NOCA</name>
<dbReference type="GeneID" id="88356124"/>
<dbReference type="Pfam" id="PF22014">
    <property type="entry name" value="DUF6932"/>
    <property type="match status" value="1"/>
</dbReference>
<dbReference type="EMBL" id="CP023778">
    <property type="protein sequence ID" value="ATL65110.1"/>
    <property type="molecule type" value="Genomic_DNA"/>
</dbReference>
<gene>
    <name evidence="1" type="ORF">CRH09_01560</name>
</gene>
<dbReference type="Proteomes" id="UP000221961">
    <property type="component" value="Chromosome"/>
</dbReference>
<accession>A0A291RCR2</accession>